<organism evidence="2 3">
    <name type="scientific">Camelina sativa</name>
    <name type="common">False flax</name>
    <name type="synonym">Myagrum sativum</name>
    <dbReference type="NCBI Taxonomy" id="90675"/>
    <lineage>
        <taxon>Eukaryota</taxon>
        <taxon>Viridiplantae</taxon>
        <taxon>Streptophyta</taxon>
        <taxon>Embryophyta</taxon>
        <taxon>Tracheophyta</taxon>
        <taxon>Spermatophyta</taxon>
        <taxon>Magnoliopsida</taxon>
        <taxon>eudicotyledons</taxon>
        <taxon>Gunneridae</taxon>
        <taxon>Pentapetalae</taxon>
        <taxon>rosids</taxon>
        <taxon>malvids</taxon>
        <taxon>Brassicales</taxon>
        <taxon>Brassicaceae</taxon>
        <taxon>Camelineae</taxon>
        <taxon>Camelina</taxon>
    </lineage>
</organism>
<protein>
    <submittedName>
        <fullName evidence="3">Uncharacterized protein LOC104713677</fullName>
    </submittedName>
</protein>
<gene>
    <name evidence="3" type="primary">LOC104713677</name>
</gene>
<proteinExistence type="predicted"/>
<dbReference type="RefSeq" id="XP_010429153.1">
    <property type="nucleotide sequence ID" value="XM_010430851.1"/>
</dbReference>
<dbReference type="Proteomes" id="UP000694864">
    <property type="component" value="Chromosome 9"/>
</dbReference>
<keyword evidence="2" id="KW-1185">Reference proteome</keyword>
<reference evidence="3" key="2">
    <citation type="submission" date="2025-08" db="UniProtKB">
        <authorList>
            <consortium name="RefSeq"/>
        </authorList>
    </citation>
    <scope>IDENTIFICATION</scope>
    <source>
        <tissue evidence="3">Leaf</tissue>
    </source>
</reference>
<feature type="compositionally biased region" description="Basic and acidic residues" evidence="1">
    <location>
        <begin position="47"/>
        <end position="65"/>
    </location>
</feature>
<evidence type="ECO:0000313" key="3">
    <source>
        <dbReference type="RefSeq" id="XP_010429153.1"/>
    </source>
</evidence>
<name>A0ABM0TP21_CAMSA</name>
<sequence length="127" mass="14692">MMSSMDALAMAGVEYQEWGLSIEEWELQESVVPPHLLADDSDEEEEDHRNNNDSEEKEKEDHLRDDDDDRVLDGLAVKQVVPCDIRASVGKLIEQSLSYMIVHLKQLKFLTLLVENFLFSHVLYFLL</sequence>
<evidence type="ECO:0000256" key="1">
    <source>
        <dbReference type="SAM" id="MobiDB-lite"/>
    </source>
</evidence>
<feature type="region of interest" description="Disordered" evidence="1">
    <location>
        <begin position="33"/>
        <end position="67"/>
    </location>
</feature>
<evidence type="ECO:0000313" key="2">
    <source>
        <dbReference type="Proteomes" id="UP000694864"/>
    </source>
</evidence>
<dbReference type="GeneID" id="104713677"/>
<reference evidence="2" key="1">
    <citation type="journal article" date="2014" name="Nat. Commun.">
        <title>The emerging biofuel crop Camelina sativa retains a highly undifferentiated hexaploid genome structure.</title>
        <authorList>
            <person name="Kagale S."/>
            <person name="Koh C."/>
            <person name="Nixon J."/>
            <person name="Bollina V."/>
            <person name="Clarke W.E."/>
            <person name="Tuteja R."/>
            <person name="Spillane C."/>
            <person name="Robinson S.J."/>
            <person name="Links M.G."/>
            <person name="Clarke C."/>
            <person name="Higgins E.E."/>
            <person name="Huebert T."/>
            <person name="Sharpe A.G."/>
            <person name="Parkin I.A."/>
        </authorList>
    </citation>
    <scope>NUCLEOTIDE SEQUENCE [LARGE SCALE GENOMIC DNA]</scope>
    <source>
        <strain evidence="2">cv. DH55</strain>
    </source>
</reference>
<accession>A0ABM0TP21</accession>